<gene>
    <name evidence="1" type="ORF">PIB30_080156</name>
</gene>
<accession>A0ABU6YQ56</accession>
<proteinExistence type="predicted"/>
<evidence type="ECO:0000313" key="1">
    <source>
        <dbReference type="EMBL" id="MED6212109.1"/>
    </source>
</evidence>
<keyword evidence="2" id="KW-1185">Reference proteome</keyword>
<comment type="caution">
    <text evidence="1">The sequence shown here is derived from an EMBL/GenBank/DDBJ whole genome shotgun (WGS) entry which is preliminary data.</text>
</comment>
<dbReference type="Proteomes" id="UP001341840">
    <property type="component" value="Unassembled WGS sequence"/>
</dbReference>
<name>A0ABU6YQ56_9FABA</name>
<organism evidence="1 2">
    <name type="scientific">Stylosanthes scabra</name>
    <dbReference type="NCBI Taxonomy" id="79078"/>
    <lineage>
        <taxon>Eukaryota</taxon>
        <taxon>Viridiplantae</taxon>
        <taxon>Streptophyta</taxon>
        <taxon>Embryophyta</taxon>
        <taxon>Tracheophyta</taxon>
        <taxon>Spermatophyta</taxon>
        <taxon>Magnoliopsida</taxon>
        <taxon>eudicotyledons</taxon>
        <taxon>Gunneridae</taxon>
        <taxon>Pentapetalae</taxon>
        <taxon>rosids</taxon>
        <taxon>fabids</taxon>
        <taxon>Fabales</taxon>
        <taxon>Fabaceae</taxon>
        <taxon>Papilionoideae</taxon>
        <taxon>50 kb inversion clade</taxon>
        <taxon>dalbergioids sensu lato</taxon>
        <taxon>Dalbergieae</taxon>
        <taxon>Pterocarpus clade</taxon>
        <taxon>Stylosanthes</taxon>
    </lineage>
</organism>
<reference evidence="1 2" key="1">
    <citation type="journal article" date="2023" name="Plants (Basel)">
        <title>Bridging the Gap: Combining Genomics and Transcriptomics Approaches to Understand Stylosanthes scabra, an Orphan Legume from the Brazilian Caatinga.</title>
        <authorList>
            <person name="Ferreira-Neto J.R.C."/>
            <person name="da Silva M.D."/>
            <person name="Binneck E."/>
            <person name="de Melo N.F."/>
            <person name="da Silva R.H."/>
            <person name="de Melo A.L.T.M."/>
            <person name="Pandolfi V."/>
            <person name="Bustamante F.O."/>
            <person name="Brasileiro-Vidal A.C."/>
            <person name="Benko-Iseppon A.M."/>
        </authorList>
    </citation>
    <scope>NUCLEOTIDE SEQUENCE [LARGE SCALE GENOMIC DNA]</scope>
    <source>
        <tissue evidence="1">Leaves</tissue>
    </source>
</reference>
<protein>
    <recommendedName>
        <fullName evidence="3">Secreted protein</fullName>
    </recommendedName>
</protein>
<evidence type="ECO:0008006" key="3">
    <source>
        <dbReference type="Google" id="ProtNLM"/>
    </source>
</evidence>
<sequence>MIQSVTCVQVAKWRCLQSCVVCSIPIFMIFWALVYDGLAEIGAPYAWSTVTHSVRFARFSLVSLNCDSFGSVWFARFSPVVETIPISDWTGLGTGSSDFRSNRPVRSGFDNY</sequence>
<evidence type="ECO:0000313" key="2">
    <source>
        <dbReference type="Proteomes" id="UP001341840"/>
    </source>
</evidence>
<dbReference type="EMBL" id="JASCZI010242814">
    <property type="protein sequence ID" value="MED6212109.1"/>
    <property type="molecule type" value="Genomic_DNA"/>
</dbReference>